<evidence type="ECO:0000256" key="1">
    <source>
        <dbReference type="ARBA" id="ARBA00010203"/>
    </source>
</evidence>
<dbReference type="GO" id="GO:0015667">
    <property type="term" value="F:site-specific DNA-methyltransferase (cytosine-N4-specific) activity"/>
    <property type="evidence" value="ECO:0007669"/>
    <property type="project" value="UniProtKB-EC"/>
</dbReference>
<gene>
    <name evidence="8" type="ORF">S01H1_83993</name>
</gene>
<organism evidence="8">
    <name type="scientific">marine sediment metagenome</name>
    <dbReference type="NCBI Taxonomy" id="412755"/>
    <lineage>
        <taxon>unclassified sequences</taxon>
        <taxon>metagenomes</taxon>
        <taxon>ecological metagenomes</taxon>
    </lineage>
</organism>
<accession>X0ZN98</accession>
<comment type="similarity">
    <text evidence="1">Belongs to the N(4)/N(6)-methyltransferase family. N(4) subfamily.</text>
</comment>
<name>X0ZN98_9ZZZZ</name>
<evidence type="ECO:0000256" key="3">
    <source>
        <dbReference type="ARBA" id="ARBA00022603"/>
    </source>
</evidence>
<comment type="caution">
    <text evidence="8">The sequence shown here is derived from an EMBL/GenBank/DDBJ whole genome shotgun (WGS) entry which is preliminary data.</text>
</comment>
<keyword evidence="6" id="KW-0680">Restriction system</keyword>
<dbReference type="Gene3D" id="3.40.50.150">
    <property type="entry name" value="Vaccinia Virus protein VP39"/>
    <property type="match status" value="1"/>
</dbReference>
<evidence type="ECO:0000256" key="6">
    <source>
        <dbReference type="ARBA" id="ARBA00022747"/>
    </source>
</evidence>
<evidence type="ECO:0000256" key="2">
    <source>
        <dbReference type="ARBA" id="ARBA00012185"/>
    </source>
</evidence>
<evidence type="ECO:0000256" key="4">
    <source>
        <dbReference type="ARBA" id="ARBA00022679"/>
    </source>
</evidence>
<dbReference type="EC" id="2.1.1.113" evidence="2"/>
<dbReference type="GO" id="GO:0003677">
    <property type="term" value="F:DNA binding"/>
    <property type="evidence" value="ECO:0007669"/>
    <property type="project" value="InterPro"/>
</dbReference>
<proteinExistence type="inferred from homology"/>
<dbReference type="InterPro" id="IPR017985">
    <property type="entry name" value="MeTrfase_CN4_CS"/>
</dbReference>
<sequence>MTDIRLGNYADVLGEVQADLIFTSPPYNIGSKQSRKDGRRKYGEYDPKSYGAITDYPDSLPENEYQDQQEAFFLWVADHLTENGTLVYNHKPRRRNGSMIHPAAWFLRPEVTKVLTLMEEVVWDRGSTHNHSNRLMWPQTERL</sequence>
<keyword evidence="5" id="KW-0949">S-adenosyl-L-methionine</keyword>
<evidence type="ECO:0000256" key="5">
    <source>
        <dbReference type="ARBA" id="ARBA00022691"/>
    </source>
</evidence>
<dbReference type="PROSITE" id="PS00093">
    <property type="entry name" value="N4_MTASE"/>
    <property type="match status" value="1"/>
</dbReference>
<dbReference type="SUPFAM" id="SSF53335">
    <property type="entry name" value="S-adenosyl-L-methionine-dependent methyltransferases"/>
    <property type="match status" value="1"/>
</dbReference>
<protein>
    <recommendedName>
        <fullName evidence="2">site-specific DNA-methyltransferase (cytosine-N(4)-specific)</fullName>
        <ecNumber evidence="2">2.1.1.113</ecNumber>
    </recommendedName>
</protein>
<reference evidence="8" key="1">
    <citation type="journal article" date="2014" name="Front. Microbiol.">
        <title>High frequency of phylogenetically diverse reductive dehalogenase-homologous genes in deep subseafloor sedimentary metagenomes.</title>
        <authorList>
            <person name="Kawai M."/>
            <person name="Futagami T."/>
            <person name="Toyoda A."/>
            <person name="Takaki Y."/>
            <person name="Nishi S."/>
            <person name="Hori S."/>
            <person name="Arai W."/>
            <person name="Tsubouchi T."/>
            <person name="Morono Y."/>
            <person name="Uchiyama I."/>
            <person name="Ito T."/>
            <person name="Fujiyama A."/>
            <person name="Inagaki F."/>
            <person name="Takami H."/>
        </authorList>
    </citation>
    <scope>NUCLEOTIDE SEQUENCE</scope>
    <source>
        <strain evidence="8">Expedition CK06-06</strain>
    </source>
</reference>
<evidence type="ECO:0000313" key="8">
    <source>
        <dbReference type="EMBL" id="GAG49666.1"/>
    </source>
</evidence>
<dbReference type="EMBL" id="BARS01057231">
    <property type="protein sequence ID" value="GAG49666.1"/>
    <property type="molecule type" value="Genomic_DNA"/>
</dbReference>
<dbReference type="GO" id="GO:0032259">
    <property type="term" value="P:methylation"/>
    <property type="evidence" value="ECO:0007669"/>
    <property type="project" value="UniProtKB-KW"/>
</dbReference>
<evidence type="ECO:0000256" key="7">
    <source>
        <dbReference type="ARBA" id="ARBA00049120"/>
    </source>
</evidence>
<dbReference type="AlphaFoldDB" id="X0ZN98"/>
<keyword evidence="4" id="KW-0808">Transferase</keyword>
<dbReference type="GO" id="GO:0009307">
    <property type="term" value="P:DNA restriction-modification system"/>
    <property type="evidence" value="ECO:0007669"/>
    <property type="project" value="UniProtKB-KW"/>
</dbReference>
<comment type="catalytic activity">
    <reaction evidence="7">
        <text>a 2'-deoxycytidine in DNA + S-adenosyl-L-methionine = an N(4)-methyl-2'-deoxycytidine in DNA + S-adenosyl-L-homocysteine + H(+)</text>
        <dbReference type="Rhea" id="RHEA:16857"/>
        <dbReference type="Rhea" id="RHEA-COMP:11369"/>
        <dbReference type="Rhea" id="RHEA-COMP:13674"/>
        <dbReference type="ChEBI" id="CHEBI:15378"/>
        <dbReference type="ChEBI" id="CHEBI:57856"/>
        <dbReference type="ChEBI" id="CHEBI:59789"/>
        <dbReference type="ChEBI" id="CHEBI:85452"/>
        <dbReference type="ChEBI" id="CHEBI:137933"/>
        <dbReference type="EC" id="2.1.1.113"/>
    </reaction>
</comment>
<keyword evidence="3" id="KW-0489">Methyltransferase</keyword>
<feature type="non-terminal residue" evidence="8">
    <location>
        <position position="143"/>
    </location>
</feature>
<dbReference type="InterPro" id="IPR029063">
    <property type="entry name" value="SAM-dependent_MTases_sf"/>
</dbReference>